<proteinExistence type="predicted"/>
<accession>A0A0A9FXD7</accession>
<dbReference type="EMBL" id="GBRH01182002">
    <property type="protein sequence ID" value="JAE15894.1"/>
    <property type="molecule type" value="Transcribed_RNA"/>
</dbReference>
<sequence>MLEVTVLPRNRKQMLLLHCSIKLCNGKCEELHLDILLATLKLLCPLQ</sequence>
<dbReference type="AlphaFoldDB" id="A0A0A9FXD7"/>
<name>A0A0A9FXD7_ARUDO</name>
<reference evidence="1" key="2">
    <citation type="journal article" date="2015" name="Data Brief">
        <title>Shoot transcriptome of the giant reed, Arundo donax.</title>
        <authorList>
            <person name="Barrero R.A."/>
            <person name="Guerrero F.D."/>
            <person name="Moolhuijzen P."/>
            <person name="Goolsby J.A."/>
            <person name="Tidwell J."/>
            <person name="Bellgard S.E."/>
            <person name="Bellgard M.I."/>
        </authorList>
    </citation>
    <scope>NUCLEOTIDE SEQUENCE</scope>
    <source>
        <tissue evidence="1">Shoot tissue taken approximately 20 cm above the soil surface</tissue>
    </source>
</reference>
<protein>
    <submittedName>
        <fullName evidence="1">Uncharacterized protein</fullName>
    </submittedName>
</protein>
<reference evidence="1" key="1">
    <citation type="submission" date="2014-09" db="EMBL/GenBank/DDBJ databases">
        <authorList>
            <person name="Magalhaes I.L.F."/>
            <person name="Oliveira U."/>
            <person name="Santos F.R."/>
            <person name="Vidigal T.H.D.A."/>
            <person name="Brescovit A.D."/>
            <person name="Santos A.J."/>
        </authorList>
    </citation>
    <scope>NUCLEOTIDE SEQUENCE</scope>
    <source>
        <tissue evidence="1">Shoot tissue taken approximately 20 cm above the soil surface</tissue>
    </source>
</reference>
<organism evidence="1">
    <name type="scientific">Arundo donax</name>
    <name type="common">Giant reed</name>
    <name type="synonym">Donax arundinaceus</name>
    <dbReference type="NCBI Taxonomy" id="35708"/>
    <lineage>
        <taxon>Eukaryota</taxon>
        <taxon>Viridiplantae</taxon>
        <taxon>Streptophyta</taxon>
        <taxon>Embryophyta</taxon>
        <taxon>Tracheophyta</taxon>
        <taxon>Spermatophyta</taxon>
        <taxon>Magnoliopsida</taxon>
        <taxon>Liliopsida</taxon>
        <taxon>Poales</taxon>
        <taxon>Poaceae</taxon>
        <taxon>PACMAD clade</taxon>
        <taxon>Arundinoideae</taxon>
        <taxon>Arundineae</taxon>
        <taxon>Arundo</taxon>
    </lineage>
</organism>
<evidence type="ECO:0000313" key="1">
    <source>
        <dbReference type="EMBL" id="JAE15894.1"/>
    </source>
</evidence>